<dbReference type="InterPro" id="IPR019999">
    <property type="entry name" value="Anth_synth_I-like"/>
</dbReference>
<name>A0ABS9EKZ5_9FLAO</name>
<keyword evidence="6" id="KW-0456">Lyase</keyword>
<proteinExistence type="predicted"/>
<dbReference type="RefSeq" id="WP_236134606.1">
    <property type="nucleotide sequence ID" value="NZ_JAKGTH010000010.1"/>
</dbReference>
<dbReference type="Proteomes" id="UP001179363">
    <property type="component" value="Unassembled WGS sequence"/>
</dbReference>
<evidence type="ECO:0000313" key="11">
    <source>
        <dbReference type="EMBL" id="MCF4102465.1"/>
    </source>
</evidence>
<evidence type="ECO:0000256" key="6">
    <source>
        <dbReference type="ARBA" id="ARBA00023239"/>
    </source>
</evidence>
<dbReference type="Pfam" id="PF04715">
    <property type="entry name" value="Anth_synt_I_N"/>
    <property type="match status" value="1"/>
</dbReference>
<dbReference type="PRINTS" id="PR00095">
    <property type="entry name" value="ANTSNTHASEI"/>
</dbReference>
<evidence type="ECO:0000259" key="9">
    <source>
        <dbReference type="Pfam" id="PF00425"/>
    </source>
</evidence>
<keyword evidence="5" id="KW-0460">Magnesium</keyword>
<dbReference type="InterPro" id="IPR005801">
    <property type="entry name" value="ADC_synthase"/>
</dbReference>
<evidence type="ECO:0000256" key="8">
    <source>
        <dbReference type="ARBA" id="ARBA00047683"/>
    </source>
</evidence>
<comment type="cofactor">
    <cofactor evidence="1">
        <name>Mg(2+)</name>
        <dbReference type="ChEBI" id="CHEBI:18420"/>
    </cofactor>
</comment>
<evidence type="ECO:0000256" key="3">
    <source>
        <dbReference type="ARBA" id="ARBA00020653"/>
    </source>
</evidence>
<evidence type="ECO:0000256" key="5">
    <source>
        <dbReference type="ARBA" id="ARBA00022842"/>
    </source>
</evidence>
<evidence type="ECO:0000256" key="1">
    <source>
        <dbReference type="ARBA" id="ARBA00001946"/>
    </source>
</evidence>
<feature type="domain" description="Chorismate-utilising enzyme C-terminal" evidence="9">
    <location>
        <begin position="199"/>
        <end position="450"/>
    </location>
</feature>
<dbReference type="Pfam" id="PF00425">
    <property type="entry name" value="Chorismate_bind"/>
    <property type="match status" value="1"/>
</dbReference>
<evidence type="ECO:0000313" key="12">
    <source>
        <dbReference type="Proteomes" id="UP001179363"/>
    </source>
</evidence>
<evidence type="ECO:0000256" key="4">
    <source>
        <dbReference type="ARBA" id="ARBA00022723"/>
    </source>
</evidence>
<feature type="domain" description="Anthranilate synthase component I N-terminal" evidence="10">
    <location>
        <begin position="14"/>
        <end position="159"/>
    </location>
</feature>
<evidence type="ECO:0000259" key="10">
    <source>
        <dbReference type="Pfam" id="PF04715"/>
    </source>
</evidence>
<dbReference type="InterPro" id="IPR006805">
    <property type="entry name" value="Anth_synth_I_N"/>
</dbReference>
<comment type="caution">
    <text evidence="11">The sequence shown here is derived from an EMBL/GenBank/DDBJ whole genome shotgun (WGS) entry which is preliminary data.</text>
</comment>
<dbReference type="EMBL" id="JAKGTH010000010">
    <property type="protein sequence ID" value="MCF4102465.1"/>
    <property type="molecule type" value="Genomic_DNA"/>
</dbReference>
<dbReference type="Gene3D" id="3.60.120.10">
    <property type="entry name" value="Anthranilate synthase"/>
    <property type="match status" value="1"/>
</dbReference>
<comment type="subunit">
    <text evidence="2">Heterotetramer consisting of two non-identical subunits: a beta subunit (TrpG) and a large alpha subunit (TrpE).</text>
</comment>
<comment type="catalytic activity">
    <reaction evidence="8">
        <text>chorismate + L-glutamine = anthranilate + pyruvate + L-glutamate + H(+)</text>
        <dbReference type="Rhea" id="RHEA:21732"/>
        <dbReference type="ChEBI" id="CHEBI:15361"/>
        <dbReference type="ChEBI" id="CHEBI:15378"/>
        <dbReference type="ChEBI" id="CHEBI:16567"/>
        <dbReference type="ChEBI" id="CHEBI:29748"/>
        <dbReference type="ChEBI" id="CHEBI:29985"/>
        <dbReference type="ChEBI" id="CHEBI:58359"/>
        <dbReference type="EC" id="4.1.3.27"/>
    </reaction>
</comment>
<reference evidence="11" key="1">
    <citation type="submission" date="2022-01" db="EMBL/GenBank/DDBJ databases">
        <title>Gillisia lutea sp. nov., isolated from marine plastic residues from the Malvarosa beach (Valencia, Spain).</title>
        <authorList>
            <person name="Vidal-Verdu A."/>
            <person name="Molina-Menor E."/>
            <person name="Satari L."/>
            <person name="Pascual J."/>
            <person name="Pereto J."/>
            <person name="Porcar M."/>
        </authorList>
    </citation>
    <scope>NUCLEOTIDE SEQUENCE</scope>
    <source>
        <strain evidence="11">M10.2A</strain>
    </source>
</reference>
<dbReference type="SUPFAM" id="SSF56322">
    <property type="entry name" value="ADC synthase"/>
    <property type="match status" value="1"/>
</dbReference>
<dbReference type="InterPro" id="IPR015890">
    <property type="entry name" value="Chorismate_C"/>
</dbReference>
<protein>
    <recommendedName>
        <fullName evidence="3">Anthranilate synthase component 1</fullName>
    </recommendedName>
</protein>
<evidence type="ECO:0000256" key="2">
    <source>
        <dbReference type="ARBA" id="ARBA00011575"/>
    </source>
</evidence>
<keyword evidence="12" id="KW-1185">Reference proteome</keyword>
<gene>
    <name evidence="11" type="ORF">L1I30_12370</name>
</gene>
<dbReference type="PANTHER" id="PTHR11236:SF48">
    <property type="entry name" value="ISOCHORISMATE SYNTHASE MENF"/>
    <property type="match status" value="1"/>
</dbReference>
<sequence>MFKLETTYKKILADTITPVSVYLKIRDKYPNSLLLESSDYHANNNSFSYICCNPIASIKVANNEISQHFPDDTSKKDEISASTNVTEKIQEFSKQFESANSDFKFINNGLFGYIAYDGVKYFENINITKKSGDLEIPDIYYAVYQNIIAINHFNNEAYIFDHSFNTESKIGEIAQLLQVKNFATYNFTREQIPISNLTDEEFRENVRLGKKHCQRGDVFQLVLSRRFSQAFKGDEFNVYRALRSVNPSPYLFYFDYGNFKIFGSSPEAQLVVSNGQAEIHPIAGTFKRTGNDEQDAELAKKLAADEKENAEHVMLVDLARNDLSRHSKDVKVVTYRETQFFSHVIHLVSKVVGNKSPNTPTMQIVADTFPAGTLSGAPKHSAMTLIEKYENVNRSAYGGAIGFMDFHGNFNHAIIIRSFVSKNHKLHYQAGAGIVSESKEENELQEVYNKLGALTKALELAEEM</sequence>
<evidence type="ECO:0000256" key="7">
    <source>
        <dbReference type="ARBA" id="ARBA00025634"/>
    </source>
</evidence>
<accession>A0ABS9EKZ5</accession>
<organism evidence="11 12">
    <name type="scientific">Gillisia lutea</name>
    <dbReference type="NCBI Taxonomy" id="2909668"/>
    <lineage>
        <taxon>Bacteria</taxon>
        <taxon>Pseudomonadati</taxon>
        <taxon>Bacteroidota</taxon>
        <taxon>Flavobacteriia</taxon>
        <taxon>Flavobacteriales</taxon>
        <taxon>Flavobacteriaceae</taxon>
        <taxon>Gillisia</taxon>
    </lineage>
</organism>
<keyword evidence="4" id="KW-0479">Metal-binding</keyword>
<dbReference type="PANTHER" id="PTHR11236">
    <property type="entry name" value="AMINOBENZOATE/ANTHRANILATE SYNTHASE"/>
    <property type="match status" value="1"/>
</dbReference>
<comment type="function">
    <text evidence="7">Part of a heterotetrameric complex that catalyzes the two-step biosynthesis of anthranilate, an intermediate in the biosynthesis of L-tryptophan. In the first step, the glutamine-binding beta subunit (TrpG) of anthranilate synthase (AS) provides the glutamine amidotransferase activity which generates ammonia as a substrate that, along with chorismate, is used in the second step, catalyzed by the large alpha subunit of AS (TrpE) to produce anthranilate. In the absence of TrpG, TrpE can synthesize anthranilate directly from chorismate and high concentrations of ammonia.</text>
</comment>